<sequence length="468" mass="52137">MEVGKQSAMSKTFCFIDGTKSDPATRRRARSHAMKGKNVGKTHNRRAKLLPSEPASDLQDSDLQDNGYNGTDSHLPQQQAWTCGPREDGILPLHLPVSTTPQSQHVIKQFFAEVMNCLHPPQLCQSLDQINSRWLTTLFSNKTAYHCSIALMATLNQFFFGRDVASSEAAYHLTKAVILVKQSLETPEALSNTNISVVNFMVVQELLNGAKCRAEVHLKGLQKMVELRGGILKLGDDSVLMVKICKTDLDVALHFGTPTCFYRDHMSHVSSHMASCGFVETASFGECYSGFSVMHPSLQQVLLDVANVTSFFNQGFRMAPHFLQEAIVSFGYRLVRFQPMGGPLLGTKLESVCHIALTALMTTLLLQIGRRRFLQYGLVGQHLKDVVSSGLDEVGSDIRLWVLFLGGISVVSERDDNWLLASIQDAARSSGVQDWGGLHRRLMQFPWIRSLHDAESKKLWYSSVRMGY</sequence>
<feature type="region of interest" description="Disordered" evidence="2">
    <location>
        <begin position="16"/>
        <end position="81"/>
    </location>
</feature>
<feature type="compositionally biased region" description="Polar residues" evidence="2">
    <location>
        <begin position="64"/>
        <end position="81"/>
    </location>
</feature>
<evidence type="ECO:0000313" key="3">
    <source>
        <dbReference type="EMBL" id="OIW27108.1"/>
    </source>
</evidence>
<dbReference type="Pfam" id="PF11951">
    <property type="entry name" value="Fungal_trans_2"/>
    <property type="match status" value="1"/>
</dbReference>
<dbReference type="Proteomes" id="UP000182658">
    <property type="component" value="Unassembled WGS sequence"/>
</dbReference>
<dbReference type="STRING" id="1408157.A0A1J7JCX6"/>
<gene>
    <name evidence="3" type="ORF">CONLIGDRAFT_496673</name>
</gene>
<dbReference type="InterPro" id="IPR021858">
    <property type="entry name" value="Fun_TF"/>
</dbReference>
<dbReference type="AlphaFoldDB" id="A0A1J7JCX6"/>
<dbReference type="InParanoid" id="A0A1J7JCX6"/>
<dbReference type="PANTHER" id="PTHR37540">
    <property type="entry name" value="TRANSCRIPTION FACTOR (ACR-2), PUTATIVE-RELATED-RELATED"/>
    <property type="match status" value="1"/>
</dbReference>
<protein>
    <submittedName>
        <fullName evidence="3">Uncharacterized protein</fullName>
    </submittedName>
</protein>
<dbReference type="PANTHER" id="PTHR37540:SF9">
    <property type="entry name" value="ZN(2)-C6 FUNGAL-TYPE DOMAIN-CONTAINING PROTEIN"/>
    <property type="match status" value="1"/>
</dbReference>
<evidence type="ECO:0000256" key="1">
    <source>
        <dbReference type="ARBA" id="ARBA00023242"/>
    </source>
</evidence>
<evidence type="ECO:0000313" key="4">
    <source>
        <dbReference type="Proteomes" id="UP000182658"/>
    </source>
</evidence>
<proteinExistence type="predicted"/>
<keyword evidence="1" id="KW-0539">Nucleus</keyword>
<accession>A0A1J7JCX6</accession>
<reference evidence="3 4" key="1">
    <citation type="submission" date="2016-10" db="EMBL/GenBank/DDBJ databases">
        <title>Draft genome sequence of Coniochaeta ligniaria NRRL30616, a lignocellulolytic fungus for bioabatement of inhibitors in plant biomass hydrolysates.</title>
        <authorList>
            <consortium name="DOE Joint Genome Institute"/>
            <person name="Jimenez D.J."/>
            <person name="Hector R.E."/>
            <person name="Riley R."/>
            <person name="Sun H."/>
            <person name="Grigoriev I.V."/>
            <person name="Van Elsas J.D."/>
            <person name="Nichols N.N."/>
        </authorList>
    </citation>
    <scope>NUCLEOTIDE SEQUENCE [LARGE SCALE GENOMIC DNA]</scope>
    <source>
        <strain evidence="3 4">NRRL 30616</strain>
    </source>
</reference>
<keyword evidence="4" id="KW-1185">Reference proteome</keyword>
<dbReference type="EMBL" id="KV875100">
    <property type="protein sequence ID" value="OIW27108.1"/>
    <property type="molecule type" value="Genomic_DNA"/>
</dbReference>
<name>A0A1J7JCX6_9PEZI</name>
<dbReference type="OrthoDB" id="4158087at2759"/>
<organism evidence="3 4">
    <name type="scientific">Coniochaeta ligniaria NRRL 30616</name>
    <dbReference type="NCBI Taxonomy" id="1408157"/>
    <lineage>
        <taxon>Eukaryota</taxon>
        <taxon>Fungi</taxon>
        <taxon>Dikarya</taxon>
        <taxon>Ascomycota</taxon>
        <taxon>Pezizomycotina</taxon>
        <taxon>Sordariomycetes</taxon>
        <taxon>Sordariomycetidae</taxon>
        <taxon>Coniochaetales</taxon>
        <taxon>Coniochaetaceae</taxon>
        <taxon>Coniochaeta</taxon>
    </lineage>
</organism>
<evidence type="ECO:0000256" key="2">
    <source>
        <dbReference type="SAM" id="MobiDB-lite"/>
    </source>
</evidence>
<feature type="compositionally biased region" description="Basic residues" evidence="2">
    <location>
        <begin position="26"/>
        <end position="48"/>
    </location>
</feature>